<dbReference type="InterPro" id="IPR027417">
    <property type="entry name" value="P-loop_NTPase"/>
</dbReference>
<keyword evidence="1" id="KW-0808">Transferase</keyword>
<dbReference type="RefSeq" id="WP_098005104.1">
    <property type="nucleotide sequence ID" value="NZ_AP022563.1"/>
</dbReference>
<organism evidence="1 2">
    <name type="scientific">Mycolicibacterium duvalii</name>
    <dbReference type="NCBI Taxonomy" id="39688"/>
    <lineage>
        <taxon>Bacteria</taxon>
        <taxon>Bacillati</taxon>
        <taxon>Actinomycetota</taxon>
        <taxon>Actinomycetes</taxon>
        <taxon>Mycobacteriales</taxon>
        <taxon>Mycobacteriaceae</taxon>
        <taxon>Mycolicibacterium</taxon>
    </lineage>
</organism>
<name>A0A7I7K0H8_9MYCO</name>
<dbReference type="AlphaFoldDB" id="A0A7I7K0H8"/>
<gene>
    <name evidence="1" type="ORF">MDUV_24370</name>
</gene>
<dbReference type="EMBL" id="AP022563">
    <property type="protein sequence ID" value="BBX17577.1"/>
    <property type="molecule type" value="Genomic_DNA"/>
</dbReference>
<evidence type="ECO:0000313" key="2">
    <source>
        <dbReference type="Proteomes" id="UP000467006"/>
    </source>
</evidence>
<sequence>MTHDGEPTASDAVAELAADAMALCADRRRAILGIAGSPGAGKSTLAALLCRHVARAWGRDAIASVPMDGFHLADAQLHRLGLRNRKGAPETFDAYGYAHLLGRIRYEGDVEVYAPGFDRQLEQPLAGAVAVPAATRLVVTEGNYLLHADLPWRRARAVMDCVWFVTAEHRTRLDRLVARHVAFGKTAQEARDWVAAVDERNAELVSATAGAADRVVVNGVHGWSVSP</sequence>
<accession>A0A7I7K0H8</accession>
<keyword evidence="2" id="KW-1185">Reference proteome</keyword>
<evidence type="ECO:0000313" key="1">
    <source>
        <dbReference type="EMBL" id="BBX17577.1"/>
    </source>
</evidence>
<dbReference type="PANTHER" id="PTHR10285">
    <property type="entry name" value="URIDINE KINASE"/>
    <property type="match status" value="1"/>
</dbReference>
<dbReference type="SUPFAM" id="SSF52540">
    <property type="entry name" value="P-loop containing nucleoside triphosphate hydrolases"/>
    <property type="match status" value="1"/>
</dbReference>
<dbReference type="OrthoDB" id="3192509at2"/>
<dbReference type="Proteomes" id="UP000467006">
    <property type="component" value="Chromosome"/>
</dbReference>
<protein>
    <submittedName>
        <fullName evidence="1">Nucleoside/nucleotide kinase family protein</fullName>
    </submittedName>
</protein>
<proteinExistence type="predicted"/>
<dbReference type="KEGG" id="mdu:MDUV_24370"/>
<dbReference type="GO" id="GO:0016301">
    <property type="term" value="F:kinase activity"/>
    <property type="evidence" value="ECO:0007669"/>
    <property type="project" value="UniProtKB-KW"/>
</dbReference>
<dbReference type="NCBIfam" id="NF006743">
    <property type="entry name" value="PRK09270.1-2"/>
    <property type="match status" value="1"/>
</dbReference>
<reference evidence="1 2" key="1">
    <citation type="journal article" date="2019" name="Emerg. Microbes Infect.">
        <title>Comprehensive subspecies identification of 175 nontuberculous mycobacteria species based on 7547 genomic profiles.</title>
        <authorList>
            <person name="Matsumoto Y."/>
            <person name="Kinjo T."/>
            <person name="Motooka D."/>
            <person name="Nabeya D."/>
            <person name="Jung N."/>
            <person name="Uechi K."/>
            <person name="Horii T."/>
            <person name="Iida T."/>
            <person name="Fujita J."/>
            <person name="Nakamura S."/>
        </authorList>
    </citation>
    <scope>NUCLEOTIDE SEQUENCE [LARGE SCALE GENOMIC DNA]</scope>
    <source>
        <strain evidence="1 2">JCM 6396</strain>
    </source>
</reference>
<keyword evidence="1" id="KW-0418">Kinase</keyword>
<dbReference type="Gene3D" id="3.40.50.300">
    <property type="entry name" value="P-loop containing nucleotide triphosphate hydrolases"/>
    <property type="match status" value="3"/>
</dbReference>